<dbReference type="GO" id="GO:0030295">
    <property type="term" value="F:protein kinase activator activity"/>
    <property type="evidence" value="ECO:0007669"/>
    <property type="project" value="TreeGrafter"/>
</dbReference>
<dbReference type="Pfam" id="PF16927">
    <property type="entry name" value="HisKA_7TM"/>
    <property type="match status" value="1"/>
</dbReference>
<feature type="transmembrane region" description="Helical" evidence="12">
    <location>
        <begin position="102"/>
        <end position="125"/>
    </location>
</feature>
<feature type="transmembrane region" description="Helical" evidence="12">
    <location>
        <begin position="212"/>
        <end position="230"/>
    </location>
</feature>
<evidence type="ECO:0000256" key="2">
    <source>
        <dbReference type="ARBA" id="ARBA00004141"/>
    </source>
</evidence>
<dbReference type="SMART" id="SM00387">
    <property type="entry name" value="HATPase_c"/>
    <property type="match status" value="1"/>
</dbReference>
<dbReference type="InterPro" id="IPR000014">
    <property type="entry name" value="PAS"/>
</dbReference>
<feature type="transmembrane region" description="Helical" evidence="12">
    <location>
        <begin position="182"/>
        <end position="200"/>
    </location>
</feature>
<keyword evidence="6" id="KW-0547">Nucleotide-binding</keyword>
<dbReference type="InterPro" id="IPR036097">
    <property type="entry name" value="HisK_dim/P_sf"/>
</dbReference>
<dbReference type="GO" id="GO:0007234">
    <property type="term" value="P:osmosensory signaling via phosphorelay pathway"/>
    <property type="evidence" value="ECO:0007669"/>
    <property type="project" value="TreeGrafter"/>
</dbReference>
<dbReference type="AlphaFoldDB" id="A0A1H4H478"/>
<sequence length="588" mass="66861">MAFDFNIYAFTLVFFGSITLLLSLYIISNETGAVRRVGLLMLSNSVWSVTYGLELASGSLLQMKLLINVEYLGIVSLPFNWFLFCLVLAGKGKWLQKTSNKILITVVPLCTLLLLWTNSFHHLYYTSISIDTSGSFPMVKIVPGVGYYLFTLYFYILLAIGNYLLIKKFSKSDIVYRKQNRLVLTGALIPWLANLSYMAGLRPIHNLDITPYAFLIAITMIFVAIYRFELFDTLPIAREKVLELMRDGFVVLDHQNRIIDYNSAFKKYTPAAKSGEIIGKYISEILPGQPGLSQFLEKHTPGKTELLVKTAEGEYDLEVDVTFLNENKLNRNATIIKFQDLTNLRQEALKSQQQARELQKLNQLKDRIFSIMAHDLRGPLLNVTEVLKMISDDTITTEEFKFLSPKLSKDISYTTDLLENILHWSRSQLKGYSINRDFCDMKTLVSSEINYHMKSASEKGITIGHSLDDELTAFADLLMMQMVVRNLLGNAIKFCHPQCHIEISASYCDKNYICIRIKDNGVGIAEENIQRIFKGENVSSMGTRNEKGTGIGLMVCWDFMERNGGYITMESQLGKGTTFNLRIPRIDL</sequence>
<dbReference type="Gene3D" id="1.10.287.130">
    <property type="match status" value="1"/>
</dbReference>
<evidence type="ECO:0000256" key="11">
    <source>
        <dbReference type="ARBA" id="ARBA00023136"/>
    </source>
</evidence>
<proteinExistence type="predicted"/>
<feature type="transmembrane region" description="Helical" evidence="12">
    <location>
        <begin position="145"/>
        <end position="166"/>
    </location>
</feature>
<evidence type="ECO:0000313" key="15">
    <source>
        <dbReference type="Proteomes" id="UP000198850"/>
    </source>
</evidence>
<dbReference type="Proteomes" id="UP000198850">
    <property type="component" value="Unassembled WGS sequence"/>
</dbReference>
<gene>
    <name evidence="14" type="ORF">SAMN05443550_11344</name>
</gene>
<evidence type="ECO:0000256" key="6">
    <source>
        <dbReference type="ARBA" id="ARBA00022741"/>
    </source>
</evidence>
<dbReference type="PANTHER" id="PTHR42878:SF7">
    <property type="entry name" value="SENSOR HISTIDINE KINASE GLRK"/>
    <property type="match status" value="1"/>
</dbReference>
<dbReference type="GO" id="GO:0016020">
    <property type="term" value="C:membrane"/>
    <property type="evidence" value="ECO:0007669"/>
    <property type="project" value="UniProtKB-SubCell"/>
</dbReference>
<evidence type="ECO:0000256" key="8">
    <source>
        <dbReference type="ARBA" id="ARBA00022840"/>
    </source>
</evidence>
<dbReference type="InterPro" id="IPR031621">
    <property type="entry name" value="HisKA_7TM"/>
</dbReference>
<evidence type="ECO:0000256" key="3">
    <source>
        <dbReference type="ARBA" id="ARBA00012438"/>
    </source>
</evidence>
<dbReference type="SUPFAM" id="SSF55785">
    <property type="entry name" value="PYP-like sensor domain (PAS domain)"/>
    <property type="match status" value="1"/>
</dbReference>
<dbReference type="STRING" id="425514.SAMN05443550_11344"/>
<evidence type="ECO:0000256" key="12">
    <source>
        <dbReference type="SAM" id="Phobius"/>
    </source>
</evidence>
<evidence type="ECO:0000256" key="1">
    <source>
        <dbReference type="ARBA" id="ARBA00000085"/>
    </source>
</evidence>
<keyword evidence="5 12" id="KW-0812">Transmembrane</keyword>
<dbReference type="Gene3D" id="3.30.565.10">
    <property type="entry name" value="Histidine kinase-like ATPase, C-terminal domain"/>
    <property type="match status" value="1"/>
</dbReference>
<dbReference type="InterPro" id="IPR004358">
    <property type="entry name" value="Sig_transdc_His_kin-like_C"/>
</dbReference>
<feature type="transmembrane region" description="Helical" evidence="12">
    <location>
        <begin position="39"/>
        <end position="59"/>
    </location>
</feature>
<accession>A0A1H4H478</accession>
<keyword evidence="7 14" id="KW-0418">Kinase</keyword>
<keyword evidence="4" id="KW-0808">Transferase</keyword>
<comment type="catalytic activity">
    <reaction evidence="1">
        <text>ATP + protein L-histidine = ADP + protein N-phospho-L-histidine.</text>
        <dbReference type="EC" id="2.7.13.3"/>
    </reaction>
</comment>
<dbReference type="InterPro" id="IPR036890">
    <property type="entry name" value="HATPase_C_sf"/>
</dbReference>
<evidence type="ECO:0000256" key="5">
    <source>
        <dbReference type="ARBA" id="ARBA00022692"/>
    </source>
</evidence>
<keyword evidence="8" id="KW-0067">ATP-binding</keyword>
<keyword evidence="9 12" id="KW-1133">Transmembrane helix</keyword>
<dbReference type="GO" id="GO:0000156">
    <property type="term" value="F:phosphorelay response regulator activity"/>
    <property type="evidence" value="ECO:0007669"/>
    <property type="project" value="TreeGrafter"/>
</dbReference>
<keyword evidence="11 12" id="KW-0472">Membrane</keyword>
<feature type="domain" description="Histidine kinase" evidence="13">
    <location>
        <begin position="371"/>
        <end position="587"/>
    </location>
</feature>
<organism evidence="14 15">
    <name type="scientific">Pedobacter hartonius</name>
    <dbReference type="NCBI Taxonomy" id="425514"/>
    <lineage>
        <taxon>Bacteria</taxon>
        <taxon>Pseudomonadati</taxon>
        <taxon>Bacteroidota</taxon>
        <taxon>Sphingobacteriia</taxon>
        <taxon>Sphingobacteriales</taxon>
        <taxon>Sphingobacteriaceae</taxon>
        <taxon>Pedobacter</taxon>
    </lineage>
</organism>
<dbReference type="InterPro" id="IPR005467">
    <property type="entry name" value="His_kinase_dom"/>
</dbReference>
<feature type="transmembrane region" description="Helical" evidence="12">
    <location>
        <begin position="71"/>
        <end position="90"/>
    </location>
</feature>
<reference evidence="14 15" key="1">
    <citation type="submission" date="2016-10" db="EMBL/GenBank/DDBJ databases">
        <authorList>
            <person name="de Groot N.N."/>
        </authorList>
    </citation>
    <scope>NUCLEOTIDE SEQUENCE [LARGE SCALE GENOMIC DNA]</scope>
    <source>
        <strain evidence="14 15">DSM 19033</strain>
    </source>
</reference>
<dbReference type="Gene3D" id="3.30.450.20">
    <property type="entry name" value="PAS domain"/>
    <property type="match status" value="1"/>
</dbReference>
<dbReference type="EMBL" id="FNRA01000013">
    <property type="protein sequence ID" value="SEB16431.1"/>
    <property type="molecule type" value="Genomic_DNA"/>
</dbReference>
<dbReference type="PRINTS" id="PR00344">
    <property type="entry name" value="BCTRLSENSOR"/>
</dbReference>
<dbReference type="InterPro" id="IPR035965">
    <property type="entry name" value="PAS-like_dom_sf"/>
</dbReference>
<feature type="transmembrane region" description="Helical" evidence="12">
    <location>
        <begin position="6"/>
        <end position="27"/>
    </location>
</feature>
<name>A0A1H4H478_9SPHI</name>
<evidence type="ECO:0000256" key="9">
    <source>
        <dbReference type="ARBA" id="ARBA00022989"/>
    </source>
</evidence>
<dbReference type="SUPFAM" id="SSF47384">
    <property type="entry name" value="Homodimeric domain of signal transducing histidine kinase"/>
    <property type="match status" value="1"/>
</dbReference>
<comment type="subcellular location">
    <subcellularLocation>
        <location evidence="2">Membrane</location>
        <topology evidence="2">Multi-pass membrane protein</topology>
    </subcellularLocation>
</comment>
<protein>
    <recommendedName>
        <fullName evidence="3">histidine kinase</fullName>
        <ecNumber evidence="3">2.7.13.3</ecNumber>
    </recommendedName>
</protein>
<dbReference type="SMART" id="SM00091">
    <property type="entry name" value="PAS"/>
    <property type="match status" value="1"/>
</dbReference>
<keyword evidence="10" id="KW-0902">Two-component regulatory system</keyword>
<dbReference type="PROSITE" id="PS50109">
    <property type="entry name" value="HIS_KIN"/>
    <property type="match status" value="1"/>
</dbReference>
<dbReference type="GO" id="GO:0000155">
    <property type="term" value="F:phosphorelay sensor kinase activity"/>
    <property type="evidence" value="ECO:0007669"/>
    <property type="project" value="InterPro"/>
</dbReference>
<dbReference type="RefSeq" id="WP_090559525.1">
    <property type="nucleotide sequence ID" value="NZ_FNRA01000013.1"/>
</dbReference>
<dbReference type="Pfam" id="PF02518">
    <property type="entry name" value="HATPase_c"/>
    <property type="match status" value="1"/>
</dbReference>
<dbReference type="PANTHER" id="PTHR42878">
    <property type="entry name" value="TWO-COMPONENT HISTIDINE KINASE"/>
    <property type="match status" value="1"/>
</dbReference>
<evidence type="ECO:0000256" key="10">
    <source>
        <dbReference type="ARBA" id="ARBA00023012"/>
    </source>
</evidence>
<evidence type="ECO:0000256" key="4">
    <source>
        <dbReference type="ARBA" id="ARBA00022679"/>
    </source>
</evidence>
<dbReference type="InterPro" id="IPR050351">
    <property type="entry name" value="BphY/WalK/GraS-like"/>
</dbReference>
<dbReference type="EC" id="2.7.13.3" evidence="3"/>
<evidence type="ECO:0000259" key="13">
    <source>
        <dbReference type="PROSITE" id="PS50109"/>
    </source>
</evidence>
<dbReference type="InterPro" id="IPR003594">
    <property type="entry name" value="HATPase_dom"/>
</dbReference>
<dbReference type="GO" id="GO:0005524">
    <property type="term" value="F:ATP binding"/>
    <property type="evidence" value="ECO:0007669"/>
    <property type="project" value="UniProtKB-KW"/>
</dbReference>
<dbReference type="CDD" id="cd00130">
    <property type="entry name" value="PAS"/>
    <property type="match status" value="1"/>
</dbReference>
<evidence type="ECO:0000256" key="7">
    <source>
        <dbReference type="ARBA" id="ARBA00022777"/>
    </source>
</evidence>
<dbReference type="SUPFAM" id="SSF55874">
    <property type="entry name" value="ATPase domain of HSP90 chaperone/DNA topoisomerase II/histidine kinase"/>
    <property type="match status" value="1"/>
</dbReference>
<evidence type="ECO:0000313" key="14">
    <source>
        <dbReference type="EMBL" id="SEB16431.1"/>
    </source>
</evidence>
<keyword evidence="15" id="KW-1185">Reference proteome</keyword>
<dbReference type="OrthoDB" id="9810447at2"/>